<proteinExistence type="predicted"/>
<dbReference type="EMBL" id="VFQC01000002">
    <property type="protein sequence ID" value="TQN28650.1"/>
    <property type="molecule type" value="Genomic_DNA"/>
</dbReference>
<organism evidence="2 3">
    <name type="scientific">Haloactinospora alba</name>
    <dbReference type="NCBI Taxonomy" id="405555"/>
    <lineage>
        <taxon>Bacteria</taxon>
        <taxon>Bacillati</taxon>
        <taxon>Actinomycetota</taxon>
        <taxon>Actinomycetes</taxon>
        <taxon>Streptosporangiales</taxon>
        <taxon>Nocardiopsidaceae</taxon>
        <taxon>Haloactinospora</taxon>
    </lineage>
</organism>
<comment type="caution">
    <text evidence="2">The sequence shown here is derived from an EMBL/GenBank/DDBJ whole genome shotgun (WGS) entry which is preliminary data.</text>
</comment>
<feature type="compositionally biased region" description="Polar residues" evidence="1">
    <location>
        <begin position="147"/>
        <end position="156"/>
    </location>
</feature>
<dbReference type="InterPro" id="IPR027981">
    <property type="entry name" value="DUF4446"/>
</dbReference>
<evidence type="ECO:0000313" key="2">
    <source>
        <dbReference type="EMBL" id="TQN28650.1"/>
    </source>
</evidence>
<protein>
    <submittedName>
        <fullName evidence="2">Uncharacterized protein DUF4446</fullName>
    </submittedName>
</protein>
<dbReference type="Proteomes" id="UP000317422">
    <property type="component" value="Unassembled WGS sequence"/>
</dbReference>
<feature type="region of interest" description="Disordered" evidence="1">
    <location>
        <begin position="123"/>
        <end position="156"/>
    </location>
</feature>
<reference evidence="2 3" key="1">
    <citation type="submission" date="2019-06" db="EMBL/GenBank/DDBJ databases">
        <title>Sequencing the genomes of 1000 actinobacteria strains.</title>
        <authorList>
            <person name="Klenk H.-P."/>
        </authorList>
    </citation>
    <scope>NUCLEOTIDE SEQUENCE [LARGE SCALE GENOMIC DNA]</scope>
    <source>
        <strain evidence="2 3">DSM 45015</strain>
    </source>
</reference>
<evidence type="ECO:0000313" key="3">
    <source>
        <dbReference type="Proteomes" id="UP000317422"/>
    </source>
</evidence>
<name>A0A543N9Z8_9ACTN</name>
<evidence type="ECO:0000256" key="1">
    <source>
        <dbReference type="SAM" id="MobiDB-lite"/>
    </source>
</evidence>
<keyword evidence="3" id="KW-1185">Reference proteome</keyword>
<gene>
    <name evidence="2" type="ORF">FHX37_4008</name>
</gene>
<dbReference type="AlphaFoldDB" id="A0A543N9Z8"/>
<accession>A0A543N9Z8</accession>
<sequence>MLTMIVAVLGALAGAGGLALGGYALHRCRRATAESCALTDQTLPENGGIDTRAIRDVAVVRYDALAELSGARSFSLALLNAVGDGVVVTAINGRADSRSYAKTIERGRAQESLSPEEYRAIRNARLGHGPGESCLTEPVTEPEDTNTQDSASFGSE</sequence>
<dbReference type="Pfam" id="PF14584">
    <property type="entry name" value="DUF4446"/>
    <property type="match status" value="1"/>
</dbReference>